<keyword evidence="4" id="KW-0663">Pyridoxal phosphate</keyword>
<dbReference type="GO" id="GO:0030170">
    <property type="term" value="F:pyridoxal phosphate binding"/>
    <property type="evidence" value="ECO:0007669"/>
    <property type="project" value="InterPro"/>
</dbReference>
<dbReference type="AlphaFoldDB" id="A0A836CC51"/>
<gene>
    <name evidence="5" type="ORF">JKP88DRAFT_200058</name>
</gene>
<dbReference type="GO" id="GO:0004141">
    <property type="term" value="F:dethiobiotin synthase activity"/>
    <property type="evidence" value="ECO:0007669"/>
    <property type="project" value="InterPro"/>
</dbReference>
<dbReference type="OrthoDB" id="425114at2759"/>
<dbReference type="PROSITE" id="PS00600">
    <property type="entry name" value="AA_TRANSFER_CLASS_3"/>
    <property type="match status" value="1"/>
</dbReference>
<dbReference type="SUPFAM" id="SSF53383">
    <property type="entry name" value="PLP-dependent transferases"/>
    <property type="match status" value="1"/>
</dbReference>
<dbReference type="InterPro" id="IPR015421">
    <property type="entry name" value="PyrdxlP-dep_Trfase_major"/>
</dbReference>
<organism evidence="5 6">
    <name type="scientific">Tribonema minus</name>
    <dbReference type="NCBI Taxonomy" id="303371"/>
    <lineage>
        <taxon>Eukaryota</taxon>
        <taxon>Sar</taxon>
        <taxon>Stramenopiles</taxon>
        <taxon>Ochrophyta</taxon>
        <taxon>PX clade</taxon>
        <taxon>Xanthophyceae</taxon>
        <taxon>Tribonematales</taxon>
        <taxon>Tribonemataceae</taxon>
        <taxon>Tribonema</taxon>
    </lineage>
</organism>
<dbReference type="InterPro" id="IPR004472">
    <property type="entry name" value="DTB_synth_BioD"/>
</dbReference>
<dbReference type="Gene3D" id="3.40.640.10">
    <property type="entry name" value="Type I PLP-dependent aspartate aminotransferase-like (Major domain)"/>
    <property type="match status" value="1"/>
</dbReference>
<dbReference type="CDD" id="cd03109">
    <property type="entry name" value="DTBS"/>
    <property type="match status" value="1"/>
</dbReference>
<dbReference type="GO" id="GO:0005524">
    <property type="term" value="F:ATP binding"/>
    <property type="evidence" value="ECO:0007669"/>
    <property type="project" value="InterPro"/>
</dbReference>
<dbReference type="PANTHER" id="PTHR42684">
    <property type="entry name" value="ADENOSYLMETHIONINE-8-AMINO-7-OXONONANOATE AMINOTRANSFERASE"/>
    <property type="match status" value="1"/>
</dbReference>
<dbReference type="InterPro" id="IPR015424">
    <property type="entry name" value="PyrdxlP-dep_Trfase"/>
</dbReference>
<dbReference type="InterPro" id="IPR005814">
    <property type="entry name" value="Aminotrans_3"/>
</dbReference>
<dbReference type="GO" id="GO:0000287">
    <property type="term" value="F:magnesium ion binding"/>
    <property type="evidence" value="ECO:0007669"/>
    <property type="project" value="InterPro"/>
</dbReference>
<dbReference type="Proteomes" id="UP000664859">
    <property type="component" value="Unassembled WGS sequence"/>
</dbReference>
<keyword evidence="2 5" id="KW-0032">Aminotransferase</keyword>
<dbReference type="GO" id="GO:0009102">
    <property type="term" value="P:biotin biosynthetic process"/>
    <property type="evidence" value="ECO:0007669"/>
    <property type="project" value="UniProtKB-UniPathway"/>
</dbReference>
<dbReference type="Pfam" id="PF13500">
    <property type="entry name" value="AAA_26"/>
    <property type="match status" value="1"/>
</dbReference>
<dbReference type="InterPro" id="IPR027417">
    <property type="entry name" value="P-loop_NTPase"/>
</dbReference>
<sequence length="841" mass="86926">MPFCLTALGRLAAKSGRCTSCSCYVNTARRAVSGYAAAGNGHFAITVPRKDNDVVIQVYGANTGVGKTVVGTGLCSAALRATLHTSYIKPVQTGAETDADAVARIIGPDARAALQAATLFSFTSPTSPHLAALEDNRVVSDAEVLQALVAQLDKSISTSSSQQGSFSLIETSGGVLSPGPSGTLQADLFRPLRLPVLLVGDPHLGGIGTTLSVLESLRIRGYTVAGVAFMGAGSGPEVAQPDEDLKFACGNADAVEREVATLGIPVFRIGGALPRPDAPLHAWHAASARDFDEVVAALRAQWRRELADALTHAARARRRLWWPFTQHATLPRDGVTNVDSAYGNYFHSLESAAGAAAAEEDGAQSNDAAAPAARMSGRILPLHDAPASWWTQGLGHGNPELGLAVAEAAGRYGHLLFPGTTHAPALRLAEELVERGPGAGWAARAFFTDDGSTGMEVAIKMALRRFALDRWGADGAPPNFKLEVIAQAGCYHGDTLGVMDVAEPSVFNARQHPWYAPRGLFLEPPTLAWRGGRYALRASPAAAAAFAAAGAPPALPVFADRAAAFDLEARLSTTEGAALARAYEAAAHAAIEAHEAAAAAPDGARVVLGALVIEPLLLGAGGMHLADPLWQRALVDAARARALPVVYDEVFSGLWRLGVESCRAALRRDPDVAVYAKLLTGGLLPLCATLAAERVFDAFAGDSKAAALLHGHSYTAHPAGCAAALHALAASGGGSGGGASGAHMADQWDDSGAVRALSLLPNIARAVSLGTVLAIEIQSDAGGGGGYDAGAGAVAAAALRERGVLARPLGNVIYCMVTPDTPREECARLLAVYKEVLESLQ</sequence>
<dbReference type="GO" id="GO:0004015">
    <property type="term" value="F:adenosylmethionine-8-amino-7-oxononanoate transaminase activity"/>
    <property type="evidence" value="ECO:0007669"/>
    <property type="project" value="TreeGrafter"/>
</dbReference>
<accession>A0A836CC51</accession>
<dbReference type="GO" id="GO:0005739">
    <property type="term" value="C:mitochondrion"/>
    <property type="evidence" value="ECO:0007669"/>
    <property type="project" value="UniProtKB-SubCell"/>
</dbReference>
<dbReference type="InterPro" id="IPR049704">
    <property type="entry name" value="Aminotrans_3_PPA_site"/>
</dbReference>
<protein>
    <submittedName>
        <fullName evidence="5">Putative adenosylmethionine-8-amino-7-oxononanoate aminotransferase, aminoterminal part</fullName>
    </submittedName>
</protein>
<reference evidence="5" key="1">
    <citation type="submission" date="2021-02" db="EMBL/GenBank/DDBJ databases">
        <title>First Annotated Genome of the Yellow-green Alga Tribonema minus.</title>
        <authorList>
            <person name="Mahan K.M."/>
        </authorList>
    </citation>
    <scope>NUCLEOTIDE SEQUENCE</scope>
    <source>
        <strain evidence="5">UTEX B ZZ1240</strain>
    </source>
</reference>
<evidence type="ECO:0000256" key="1">
    <source>
        <dbReference type="ARBA" id="ARBA00004173"/>
    </source>
</evidence>
<dbReference type="NCBIfam" id="TIGR00347">
    <property type="entry name" value="bioD"/>
    <property type="match status" value="1"/>
</dbReference>
<comment type="caution">
    <text evidence="5">The sequence shown here is derived from an EMBL/GenBank/DDBJ whole genome shotgun (WGS) entry which is preliminary data.</text>
</comment>
<dbReference type="PANTHER" id="PTHR42684:SF3">
    <property type="entry name" value="ADENOSYLMETHIONINE-8-AMINO-7-OXONONANOATE AMINOTRANSFERASE"/>
    <property type="match status" value="1"/>
</dbReference>
<dbReference type="Pfam" id="PF00202">
    <property type="entry name" value="Aminotran_3"/>
    <property type="match status" value="2"/>
</dbReference>
<dbReference type="UniPathway" id="UPA00078"/>
<name>A0A836CC51_9STRA</name>
<evidence type="ECO:0000313" key="5">
    <source>
        <dbReference type="EMBL" id="KAG5180940.1"/>
    </source>
</evidence>
<dbReference type="HAMAP" id="MF_00336">
    <property type="entry name" value="BioD"/>
    <property type="match status" value="1"/>
</dbReference>
<proteinExistence type="inferred from homology"/>
<evidence type="ECO:0000256" key="2">
    <source>
        <dbReference type="ARBA" id="ARBA00022576"/>
    </source>
</evidence>
<evidence type="ECO:0000256" key="4">
    <source>
        <dbReference type="ARBA" id="ARBA00022898"/>
    </source>
</evidence>
<dbReference type="Gene3D" id="3.90.1150.10">
    <property type="entry name" value="Aspartate Aminotransferase, domain 1"/>
    <property type="match status" value="2"/>
</dbReference>
<dbReference type="InterPro" id="IPR015422">
    <property type="entry name" value="PyrdxlP-dep_Trfase_small"/>
</dbReference>
<keyword evidence="3 5" id="KW-0808">Transferase</keyword>
<dbReference type="EMBL" id="JAFCMP010000346">
    <property type="protein sequence ID" value="KAG5180940.1"/>
    <property type="molecule type" value="Genomic_DNA"/>
</dbReference>
<dbReference type="SUPFAM" id="SSF52540">
    <property type="entry name" value="P-loop containing nucleoside triphosphate hydrolases"/>
    <property type="match status" value="1"/>
</dbReference>
<evidence type="ECO:0000313" key="6">
    <source>
        <dbReference type="Proteomes" id="UP000664859"/>
    </source>
</evidence>
<evidence type="ECO:0000256" key="3">
    <source>
        <dbReference type="ARBA" id="ARBA00022679"/>
    </source>
</evidence>
<dbReference type="Gene3D" id="3.40.50.300">
    <property type="entry name" value="P-loop containing nucleotide triphosphate hydrolases"/>
    <property type="match status" value="1"/>
</dbReference>
<comment type="subcellular location">
    <subcellularLocation>
        <location evidence="1">Mitochondrion</location>
    </subcellularLocation>
</comment>
<keyword evidence="6" id="KW-1185">Reference proteome</keyword>